<dbReference type="SMART" id="SM00829">
    <property type="entry name" value="PKS_ER"/>
    <property type="match status" value="1"/>
</dbReference>
<gene>
    <name evidence="7" type="ORF">Vau01_086360</name>
</gene>
<dbReference type="InterPro" id="IPR020843">
    <property type="entry name" value="ER"/>
</dbReference>
<dbReference type="PANTHER" id="PTHR44154:SF1">
    <property type="entry name" value="QUINONE OXIDOREDUCTASE"/>
    <property type="match status" value="1"/>
</dbReference>
<dbReference type="GO" id="GO:0003723">
    <property type="term" value="F:RNA binding"/>
    <property type="evidence" value="ECO:0007669"/>
    <property type="project" value="UniProtKB-KW"/>
</dbReference>
<dbReference type="InterPro" id="IPR011032">
    <property type="entry name" value="GroES-like_sf"/>
</dbReference>
<accession>A0A8J4E3Q1</accession>
<dbReference type="CDD" id="cd05289">
    <property type="entry name" value="MDR_like_2"/>
    <property type="match status" value="1"/>
</dbReference>
<organism evidence="7 8">
    <name type="scientific">Virgisporangium aurantiacum</name>
    <dbReference type="NCBI Taxonomy" id="175570"/>
    <lineage>
        <taxon>Bacteria</taxon>
        <taxon>Bacillati</taxon>
        <taxon>Actinomycetota</taxon>
        <taxon>Actinomycetes</taxon>
        <taxon>Micromonosporales</taxon>
        <taxon>Micromonosporaceae</taxon>
        <taxon>Virgisporangium</taxon>
    </lineage>
</organism>
<dbReference type="Proteomes" id="UP000612585">
    <property type="component" value="Unassembled WGS sequence"/>
</dbReference>
<keyword evidence="5" id="KW-0694">RNA-binding</keyword>
<evidence type="ECO:0000256" key="5">
    <source>
        <dbReference type="ARBA" id="ARBA00022884"/>
    </source>
</evidence>
<name>A0A8J4E3Q1_9ACTN</name>
<dbReference type="InterPro" id="IPR051603">
    <property type="entry name" value="Zinc-ADH_QOR/CCCR"/>
</dbReference>
<evidence type="ECO:0000259" key="6">
    <source>
        <dbReference type="SMART" id="SM00829"/>
    </source>
</evidence>
<dbReference type="EMBL" id="BOPG01000063">
    <property type="protein sequence ID" value="GIJ61120.1"/>
    <property type="molecule type" value="Genomic_DNA"/>
</dbReference>
<dbReference type="PROSITE" id="PS01162">
    <property type="entry name" value="QOR_ZETA_CRYSTAL"/>
    <property type="match status" value="1"/>
</dbReference>
<dbReference type="Pfam" id="PF08240">
    <property type="entry name" value="ADH_N"/>
    <property type="match status" value="1"/>
</dbReference>
<feature type="domain" description="Enoyl reductase (ER)" evidence="6">
    <location>
        <begin position="6"/>
        <end position="305"/>
    </location>
</feature>
<dbReference type="Pfam" id="PF13602">
    <property type="entry name" value="ADH_zinc_N_2"/>
    <property type="match status" value="1"/>
</dbReference>
<sequence>MINRYGGPEVLEVVPVEPPPTPPDGVLIEVRAAGVNPFDTKIRSGARAAGPLVAPLRLGADAAGVVVGSSIRGFAVGDAVIARGLTGAYATHVTATPDLLVHKPDGVTFEQGAGIGVPAGTAYQVLRSLRLAAGETLLVHAGSGGVGQAAIQFARHRGASVVATASRPNHERLTRLGAVPVAYGAGLLDRIRAAAPTGVDAVLDAAGTDEALDASVALVADRSRIATIVVGARAAELGIRAHSGFRPGFIHPWERELRAEALGVTADLLNEGRFEIEVGAVYPLDRVADAHRHSESGHVRGKIVLVP</sequence>
<evidence type="ECO:0000256" key="2">
    <source>
        <dbReference type="ARBA" id="ARBA00011881"/>
    </source>
</evidence>
<evidence type="ECO:0000256" key="1">
    <source>
        <dbReference type="ARBA" id="ARBA00004496"/>
    </source>
</evidence>
<comment type="caution">
    <text evidence="7">The sequence shown here is derived from an EMBL/GenBank/DDBJ whole genome shotgun (WGS) entry which is preliminary data.</text>
</comment>
<reference evidence="7" key="1">
    <citation type="submission" date="2021-01" db="EMBL/GenBank/DDBJ databases">
        <title>Whole genome shotgun sequence of Virgisporangium aurantiacum NBRC 16421.</title>
        <authorList>
            <person name="Komaki H."/>
            <person name="Tamura T."/>
        </authorList>
    </citation>
    <scope>NUCLEOTIDE SEQUENCE</scope>
    <source>
        <strain evidence="7">NBRC 16421</strain>
    </source>
</reference>
<dbReference type="GO" id="GO:0016491">
    <property type="term" value="F:oxidoreductase activity"/>
    <property type="evidence" value="ECO:0007669"/>
    <property type="project" value="InterPro"/>
</dbReference>
<comment type="subcellular location">
    <subcellularLocation>
        <location evidence="1">Cytoplasm</location>
    </subcellularLocation>
</comment>
<dbReference type="PANTHER" id="PTHR44154">
    <property type="entry name" value="QUINONE OXIDOREDUCTASE"/>
    <property type="match status" value="1"/>
</dbReference>
<dbReference type="Gene3D" id="3.40.50.720">
    <property type="entry name" value="NAD(P)-binding Rossmann-like Domain"/>
    <property type="match status" value="1"/>
</dbReference>
<evidence type="ECO:0000313" key="8">
    <source>
        <dbReference type="Proteomes" id="UP000612585"/>
    </source>
</evidence>
<dbReference type="SUPFAM" id="SSF50129">
    <property type="entry name" value="GroES-like"/>
    <property type="match status" value="1"/>
</dbReference>
<keyword evidence="3" id="KW-0963">Cytoplasm</keyword>
<evidence type="ECO:0000313" key="7">
    <source>
        <dbReference type="EMBL" id="GIJ61120.1"/>
    </source>
</evidence>
<keyword evidence="4" id="KW-0521">NADP</keyword>
<evidence type="ECO:0000256" key="4">
    <source>
        <dbReference type="ARBA" id="ARBA00022857"/>
    </source>
</evidence>
<evidence type="ECO:0000256" key="3">
    <source>
        <dbReference type="ARBA" id="ARBA00022490"/>
    </source>
</evidence>
<proteinExistence type="predicted"/>
<dbReference type="GO" id="GO:0005737">
    <property type="term" value="C:cytoplasm"/>
    <property type="evidence" value="ECO:0007669"/>
    <property type="project" value="UniProtKB-SubCell"/>
</dbReference>
<dbReference type="InterPro" id="IPR002364">
    <property type="entry name" value="Quin_OxRdtase/zeta-crystal_CS"/>
</dbReference>
<dbReference type="SUPFAM" id="SSF51735">
    <property type="entry name" value="NAD(P)-binding Rossmann-fold domains"/>
    <property type="match status" value="1"/>
</dbReference>
<dbReference type="GO" id="GO:0008270">
    <property type="term" value="F:zinc ion binding"/>
    <property type="evidence" value="ECO:0007669"/>
    <property type="project" value="InterPro"/>
</dbReference>
<protein>
    <submittedName>
        <fullName evidence="7">Putative oxidoreductase</fullName>
    </submittedName>
</protein>
<dbReference type="InterPro" id="IPR036291">
    <property type="entry name" value="NAD(P)-bd_dom_sf"/>
</dbReference>
<keyword evidence="8" id="KW-1185">Reference proteome</keyword>
<comment type="subunit">
    <text evidence="2">Homotetramer.</text>
</comment>
<dbReference type="InterPro" id="IPR013154">
    <property type="entry name" value="ADH-like_N"/>
</dbReference>
<dbReference type="AlphaFoldDB" id="A0A8J4E3Q1"/>
<dbReference type="Gene3D" id="3.90.180.10">
    <property type="entry name" value="Medium-chain alcohol dehydrogenases, catalytic domain"/>
    <property type="match status" value="1"/>
</dbReference>